<dbReference type="RefSeq" id="WP_045986578.1">
    <property type="nucleotide sequence ID" value="NZ_CP063052.1"/>
</dbReference>
<dbReference type="SUPFAM" id="SSF54909">
    <property type="entry name" value="Dimeric alpha+beta barrel"/>
    <property type="match status" value="1"/>
</dbReference>
<dbReference type="InterPro" id="IPR012577">
    <property type="entry name" value="NIPSNAP"/>
</dbReference>
<dbReference type="Gene3D" id="3.30.70.100">
    <property type="match status" value="1"/>
</dbReference>
<name>A0A837G5F7_9VIBR</name>
<gene>
    <name evidence="2" type="ORF">TW71_15505</name>
</gene>
<dbReference type="InterPro" id="IPR011008">
    <property type="entry name" value="Dimeric_a/b-barrel"/>
</dbReference>
<dbReference type="AlphaFoldDB" id="A0A837G5F7"/>
<dbReference type="EMBL" id="JXXR01000016">
    <property type="protein sequence ID" value="KJY71541.1"/>
    <property type="molecule type" value="Genomic_DNA"/>
</dbReference>
<evidence type="ECO:0000259" key="1">
    <source>
        <dbReference type="Pfam" id="PF07978"/>
    </source>
</evidence>
<accession>A0A837G5F7</accession>
<proteinExistence type="predicted"/>
<comment type="caution">
    <text evidence="2">The sequence shown here is derived from an EMBL/GenBank/DDBJ whole genome shotgun (WGS) entry which is preliminary data.</text>
</comment>
<dbReference type="Pfam" id="PF07978">
    <property type="entry name" value="NIPSNAP"/>
    <property type="match status" value="1"/>
</dbReference>
<evidence type="ECO:0000313" key="2">
    <source>
        <dbReference type="EMBL" id="KJY71541.1"/>
    </source>
</evidence>
<organism evidence="2">
    <name type="scientific">Vibrio coralliilyticus</name>
    <dbReference type="NCBI Taxonomy" id="190893"/>
    <lineage>
        <taxon>Bacteria</taxon>
        <taxon>Pseudomonadati</taxon>
        <taxon>Pseudomonadota</taxon>
        <taxon>Gammaproteobacteria</taxon>
        <taxon>Vibrionales</taxon>
        <taxon>Vibrionaceae</taxon>
        <taxon>Vibrio</taxon>
    </lineage>
</organism>
<feature type="domain" description="NIPSNAP" evidence="1">
    <location>
        <begin position="5"/>
        <end position="100"/>
    </location>
</feature>
<reference evidence="2" key="1">
    <citation type="journal article" date="2015" name="BMC Genomics">
        <title>Genome mining reveals unlocked bioactive potential of marine Gram-negative bacteria.</title>
        <authorList>
            <person name="Machado H."/>
            <person name="Sonnenschein E.C."/>
            <person name="Melchiorsen J."/>
            <person name="Gram L."/>
        </authorList>
    </citation>
    <scope>NUCLEOTIDE SEQUENCE</scope>
    <source>
        <strain evidence="2">S2052</strain>
    </source>
</reference>
<sequence length="104" mass="12681">MKLIELREYKLKPGMTQQWLDWMHEEILPYQISKGMKVLNTYIHKGEDGEDYFIWLREFDDEASREKIYAETYNEWWINEIRPRVFEHIDQDSVTVRVLTPSGI</sequence>
<protein>
    <recommendedName>
        <fullName evidence="1">NIPSNAP domain-containing protein</fullName>
    </recommendedName>
</protein>